<feature type="domain" description="RecX first three-helical" evidence="8">
    <location>
        <begin position="59"/>
        <end position="96"/>
    </location>
</feature>
<dbReference type="Gene3D" id="1.10.10.10">
    <property type="entry name" value="Winged helix-like DNA-binding domain superfamily/Winged helix DNA-binding domain"/>
    <property type="match status" value="3"/>
</dbReference>
<dbReference type="InterPro" id="IPR036388">
    <property type="entry name" value="WH-like_DNA-bd_sf"/>
</dbReference>
<dbReference type="InterPro" id="IPR053926">
    <property type="entry name" value="RecX_HTH_1st"/>
</dbReference>
<dbReference type="GO" id="GO:0005737">
    <property type="term" value="C:cytoplasm"/>
    <property type="evidence" value="ECO:0007669"/>
    <property type="project" value="UniProtKB-SubCell"/>
</dbReference>
<dbReference type="OrthoDB" id="9804967at2"/>
<evidence type="ECO:0000256" key="4">
    <source>
        <dbReference type="ARBA" id="ARBA00022490"/>
    </source>
</evidence>
<reference evidence="10" key="1">
    <citation type="submission" date="2018-06" db="EMBL/GenBank/DDBJ databases">
        <title>Description of Blautia argi sp. nov., a new anaerobic isolated from dog feces.</title>
        <authorList>
            <person name="Chang Y.-H."/>
            <person name="Paek J."/>
            <person name="Shin Y."/>
        </authorList>
    </citation>
    <scope>NUCLEOTIDE SEQUENCE [LARGE SCALE GENOMIC DNA]</scope>
    <source>
        <strain evidence="10">KCTC 15426</strain>
    </source>
</reference>
<dbReference type="Pfam" id="PF21982">
    <property type="entry name" value="RecX_HTH1"/>
    <property type="match status" value="1"/>
</dbReference>
<dbReference type="Pfam" id="PF02631">
    <property type="entry name" value="RecX_HTH2"/>
    <property type="match status" value="1"/>
</dbReference>
<feature type="domain" description="RecX third three-helical" evidence="7">
    <location>
        <begin position="155"/>
        <end position="196"/>
    </location>
</feature>
<evidence type="ECO:0000256" key="2">
    <source>
        <dbReference type="ARBA" id="ARBA00009695"/>
    </source>
</evidence>
<dbReference type="InterPro" id="IPR053925">
    <property type="entry name" value="RecX_HTH_3rd"/>
</dbReference>
<keyword evidence="10" id="KW-1185">Reference proteome</keyword>
<dbReference type="Pfam" id="PF21981">
    <property type="entry name" value="RecX_HTH3"/>
    <property type="match status" value="1"/>
</dbReference>
<feature type="domain" description="RecX second three-helical" evidence="6">
    <location>
        <begin position="105"/>
        <end position="144"/>
    </location>
</feature>
<sequence>MTVTEIKAVTKQKYQVEIDGQFAFVLYKGELSRYGIEKDREISDEVYTELVEEVLTKRAKLRAMHLLQKMDRTRAELERKLQQNGYPAQAIETALSYVESFHYIDDARYAAMYMENQKNKKGMARIRMELIQKGIAPEILQQVLEETEEKTDSRDVIREMLEKKRKIQGPLEEKEKQRLYGFFMRRGFSSSDILAVFREL</sequence>
<evidence type="ECO:0000256" key="5">
    <source>
        <dbReference type="HAMAP-Rule" id="MF_01114"/>
    </source>
</evidence>
<evidence type="ECO:0000259" key="6">
    <source>
        <dbReference type="Pfam" id="PF02631"/>
    </source>
</evidence>
<dbReference type="GO" id="GO:0006282">
    <property type="term" value="P:regulation of DNA repair"/>
    <property type="evidence" value="ECO:0007669"/>
    <property type="project" value="UniProtKB-UniRule"/>
</dbReference>
<evidence type="ECO:0000256" key="1">
    <source>
        <dbReference type="ARBA" id="ARBA00004496"/>
    </source>
</evidence>
<evidence type="ECO:0000259" key="7">
    <source>
        <dbReference type="Pfam" id="PF21981"/>
    </source>
</evidence>
<dbReference type="PANTHER" id="PTHR33602:SF1">
    <property type="entry name" value="REGULATORY PROTEIN RECX FAMILY PROTEIN"/>
    <property type="match status" value="1"/>
</dbReference>
<proteinExistence type="inferred from homology"/>
<dbReference type="InterPro" id="IPR003783">
    <property type="entry name" value="Regulatory_RecX"/>
</dbReference>
<name>A0A2Z4U9S7_9FIRM</name>
<gene>
    <name evidence="5" type="primary">recX</name>
    <name evidence="9" type="ORF">DQQ01_06135</name>
</gene>
<dbReference type="EMBL" id="CP030280">
    <property type="protein sequence ID" value="AWY97795.1"/>
    <property type="molecule type" value="Genomic_DNA"/>
</dbReference>
<dbReference type="HAMAP" id="MF_01114">
    <property type="entry name" value="RecX"/>
    <property type="match status" value="1"/>
</dbReference>
<dbReference type="InterPro" id="IPR053924">
    <property type="entry name" value="RecX_HTH_2nd"/>
</dbReference>
<dbReference type="KEGG" id="blau:DQQ01_06135"/>
<comment type="similarity">
    <text evidence="2 5">Belongs to the RecX family.</text>
</comment>
<accession>A0A2Z4U9S7</accession>
<keyword evidence="4 5" id="KW-0963">Cytoplasm</keyword>
<comment type="subcellular location">
    <subcellularLocation>
        <location evidence="1 5">Cytoplasm</location>
    </subcellularLocation>
</comment>
<dbReference type="RefSeq" id="WP_111919277.1">
    <property type="nucleotide sequence ID" value="NZ_CAUWHR010000001.1"/>
</dbReference>
<organism evidence="9 10">
    <name type="scientific">Blautia argi</name>
    <dbReference type="NCBI Taxonomy" id="1912897"/>
    <lineage>
        <taxon>Bacteria</taxon>
        <taxon>Bacillati</taxon>
        <taxon>Bacillota</taxon>
        <taxon>Clostridia</taxon>
        <taxon>Lachnospirales</taxon>
        <taxon>Lachnospiraceae</taxon>
        <taxon>Blautia</taxon>
    </lineage>
</organism>
<dbReference type="Proteomes" id="UP000250003">
    <property type="component" value="Chromosome"/>
</dbReference>
<protein>
    <recommendedName>
        <fullName evidence="3 5">Regulatory protein RecX</fullName>
    </recommendedName>
</protein>
<evidence type="ECO:0000259" key="8">
    <source>
        <dbReference type="Pfam" id="PF21982"/>
    </source>
</evidence>
<evidence type="ECO:0000256" key="3">
    <source>
        <dbReference type="ARBA" id="ARBA00018111"/>
    </source>
</evidence>
<dbReference type="AlphaFoldDB" id="A0A2Z4U9S7"/>
<evidence type="ECO:0000313" key="10">
    <source>
        <dbReference type="Proteomes" id="UP000250003"/>
    </source>
</evidence>
<dbReference type="PANTHER" id="PTHR33602">
    <property type="entry name" value="REGULATORY PROTEIN RECX FAMILY PROTEIN"/>
    <property type="match status" value="1"/>
</dbReference>
<evidence type="ECO:0000313" key="9">
    <source>
        <dbReference type="EMBL" id="AWY97795.1"/>
    </source>
</evidence>
<comment type="function">
    <text evidence="5">Modulates RecA activity.</text>
</comment>